<keyword evidence="2" id="KW-1003">Cell membrane</keyword>
<sequence>MTPVPRSERAPETPPTRLRLKDLLAEALAGLAQRPARSVLTMLGTILGVGSFVTVLGLTSTASGQISKSFDLLRDTTVTINDTPPAGTTTRTGQLDFPADTDARLHHLNGVVAGGIWWNTPLRNPALSRTPDRTDALPDDGAVTVYAASPGTLQAMQPTLQSGTLYNDFHQAHAEHVCVLGAAAAHLLGITRVDNQPAVFINDTPYTVVGVIDDSRQLTQALTGILIPSSTALREYGPPADPPAHALIRTRVGAAQLVAKQAPLALRPNQPRLLTAVPPPDPHHLRDEVGTDLSNLFLVLAALCLAVGAVGIANTTLVAVMERTPEIGLRRSLGARPRHIAAQFLTESTALGLLGGLIGTSIGVLAVIIAALWENWTAILQPASVIPAPAIGAIVGLLAGLYPALRAARTEPLDALRR</sequence>
<accession>A0A1M7PXT4</accession>
<reference evidence="10 11" key="1">
    <citation type="submission" date="2016-11" db="EMBL/GenBank/DDBJ databases">
        <authorList>
            <person name="Jaros S."/>
            <person name="Januszkiewicz K."/>
            <person name="Wedrychowicz H."/>
        </authorList>
    </citation>
    <scope>NUCLEOTIDE SEQUENCE [LARGE SCALE GENOMIC DNA]</scope>
    <source>
        <strain evidence="10 11">CGMCC 4.2025</strain>
    </source>
</reference>
<evidence type="ECO:0000256" key="2">
    <source>
        <dbReference type="ARBA" id="ARBA00022475"/>
    </source>
</evidence>
<evidence type="ECO:0000256" key="6">
    <source>
        <dbReference type="ARBA" id="ARBA00038076"/>
    </source>
</evidence>
<dbReference type="Pfam" id="PF12704">
    <property type="entry name" value="MacB_PCD"/>
    <property type="match status" value="1"/>
</dbReference>
<dbReference type="RefSeq" id="WP_073502019.1">
    <property type="nucleotide sequence ID" value="NZ_FRBI01000027.1"/>
</dbReference>
<feature type="domain" description="MacB-like periplasmic core" evidence="9">
    <location>
        <begin position="38"/>
        <end position="238"/>
    </location>
</feature>
<feature type="transmembrane region" description="Helical" evidence="7">
    <location>
        <begin position="385"/>
        <end position="405"/>
    </location>
</feature>
<name>A0A1M7PXT4_9ACTN</name>
<dbReference type="Pfam" id="PF02687">
    <property type="entry name" value="FtsX"/>
    <property type="match status" value="1"/>
</dbReference>
<dbReference type="InterPro" id="IPR050250">
    <property type="entry name" value="Macrolide_Exporter_MacB"/>
</dbReference>
<evidence type="ECO:0000256" key="3">
    <source>
        <dbReference type="ARBA" id="ARBA00022692"/>
    </source>
</evidence>
<evidence type="ECO:0000313" key="11">
    <source>
        <dbReference type="Proteomes" id="UP000184111"/>
    </source>
</evidence>
<comment type="similarity">
    <text evidence="6">Belongs to the ABC-4 integral membrane protein family.</text>
</comment>
<dbReference type="InterPro" id="IPR025857">
    <property type="entry name" value="MacB_PCD"/>
</dbReference>
<feature type="transmembrane region" description="Helical" evidence="7">
    <location>
        <begin position="39"/>
        <end position="59"/>
    </location>
</feature>
<feature type="transmembrane region" description="Helical" evidence="7">
    <location>
        <begin position="296"/>
        <end position="320"/>
    </location>
</feature>
<feature type="domain" description="ABC3 transporter permease C-terminal" evidence="8">
    <location>
        <begin position="299"/>
        <end position="412"/>
    </location>
</feature>
<keyword evidence="5 7" id="KW-0472">Membrane</keyword>
<dbReference type="GO" id="GO:0005886">
    <property type="term" value="C:plasma membrane"/>
    <property type="evidence" value="ECO:0007669"/>
    <property type="project" value="UniProtKB-SubCell"/>
</dbReference>
<gene>
    <name evidence="10" type="ORF">SAMN05216499_12719</name>
</gene>
<evidence type="ECO:0000256" key="4">
    <source>
        <dbReference type="ARBA" id="ARBA00022989"/>
    </source>
</evidence>
<dbReference type="OrthoDB" id="9780560at2"/>
<evidence type="ECO:0000259" key="8">
    <source>
        <dbReference type="Pfam" id="PF02687"/>
    </source>
</evidence>
<organism evidence="10 11">
    <name type="scientific">Actinacidiphila paucisporea</name>
    <dbReference type="NCBI Taxonomy" id="310782"/>
    <lineage>
        <taxon>Bacteria</taxon>
        <taxon>Bacillati</taxon>
        <taxon>Actinomycetota</taxon>
        <taxon>Actinomycetes</taxon>
        <taxon>Kitasatosporales</taxon>
        <taxon>Streptomycetaceae</taxon>
        <taxon>Actinacidiphila</taxon>
    </lineage>
</organism>
<dbReference type="GO" id="GO:0022857">
    <property type="term" value="F:transmembrane transporter activity"/>
    <property type="evidence" value="ECO:0007669"/>
    <property type="project" value="TreeGrafter"/>
</dbReference>
<evidence type="ECO:0000256" key="5">
    <source>
        <dbReference type="ARBA" id="ARBA00023136"/>
    </source>
</evidence>
<proteinExistence type="inferred from homology"/>
<keyword evidence="3 7" id="KW-0812">Transmembrane</keyword>
<comment type="subcellular location">
    <subcellularLocation>
        <location evidence="1">Cell membrane</location>
        <topology evidence="1">Multi-pass membrane protein</topology>
    </subcellularLocation>
</comment>
<dbReference type="InterPro" id="IPR003838">
    <property type="entry name" value="ABC3_permease_C"/>
</dbReference>
<protein>
    <submittedName>
        <fullName evidence="10">Putative ABC transport system permease protein</fullName>
    </submittedName>
</protein>
<dbReference type="AlphaFoldDB" id="A0A1M7PXT4"/>
<dbReference type="PANTHER" id="PTHR30572">
    <property type="entry name" value="MEMBRANE COMPONENT OF TRANSPORTER-RELATED"/>
    <property type="match status" value="1"/>
</dbReference>
<keyword evidence="4 7" id="KW-1133">Transmembrane helix</keyword>
<dbReference type="STRING" id="310782.SAMN05216499_12719"/>
<evidence type="ECO:0000256" key="1">
    <source>
        <dbReference type="ARBA" id="ARBA00004651"/>
    </source>
</evidence>
<dbReference type="Proteomes" id="UP000184111">
    <property type="component" value="Unassembled WGS sequence"/>
</dbReference>
<evidence type="ECO:0000259" key="9">
    <source>
        <dbReference type="Pfam" id="PF12704"/>
    </source>
</evidence>
<evidence type="ECO:0000313" key="10">
    <source>
        <dbReference type="EMBL" id="SHN22584.1"/>
    </source>
</evidence>
<evidence type="ECO:0000256" key="7">
    <source>
        <dbReference type="SAM" id="Phobius"/>
    </source>
</evidence>
<dbReference type="EMBL" id="FRBI01000027">
    <property type="protein sequence ID" value="SHN22584.1"/>
    <property type="molecule type" value="Genomic_DNA"/>
</dbReference>
<keyword evidence="11" id="KW-1185">Reference proteome</keyword>
<dbReference type="PANTHER" id="PTHR30572:SF4">
    <property type="entry name" value="ABC TRANSPORTER PERMEASE YTRF"/>
    <property type="match status" value="1"/>
</dbReference>
<feature type="transmembrane region" description="Helical" evidence="7">
    <location>
        <begin position="340"/>
        <end position="373"/>
    </location>
</feature>